<organism evidence="9 10">
    <name type="scientific">Holtiella tumoricola</name>
    <dbReference type="NCBI Taxonomy" id="3018743"/>
    <lineage>
        <taxon>Bacteria</taxon>
        <taxon>Bacillati</taxon>
        <taxon>Bacillota</taxon>
        <taxon>Clostridia</taxon>
        <taxon>Lachnospirales</taxon>
        <taxon>Cellulosilyticaceae</taxon>
        <taxon>Holtiella</taxon>
    </lineage>
</organism>
<evidence type="ECO:0000256" key="5">
    <source>
        <dbReference type="ARBA" id="ARBA00022801"/>
    </source>
</evidence>
<dbReference type="EMBL" id="JAQIFT010000049">
    <property type="protein sequence ID" value="MDA3732546.1"/>
    <property type="molecule type" value="Genomic_DNA"/>
</dbReference>
<keyword evidence="7" id="KW-0645">Protease</keyword>
<evidence type="ECO:0000256" key="6">
    <source>
        <dbReference type="PIRSR" id="PIRSR600223-1"/>
    </source>
</evidence>
<keyword evidence="10" id="KW-1185">Reference proteome</keyword>
<evidence type="ECO:0000256" key="3">
    <source>
        <dbReference type="ARBA" id="ARBA00009370"/>
    </source>
</evidence>
<keyword evidence="7" id="KW-1133">Transmembrane helix</keyword>
<dbReference type="PRINTS" id="PR00727">
    <property type="entry name" value="LEADERPTASE"/>
</dbReference>
<dbReference type="AlphaFoldDB" id="A0AA42DPN9"/>
<protein>
    <recommendedName>
        <fullName evidence="4 7">Signal peptidase I</fullName>
        <ecNumber evidence="4 7">3.4.21.89</ecNumber>
    </recommendedName>
</protein>
<evidence type="ECO:0000256" key="4">
    <source>
        <dbReference type="ARBA" id="ARBA00013208"/>
    </source>
</evidence>
<dbReference type="InterPro" id="IPR000223">
    <property type="entry name" value="Pept_S26A_signal_pept_1"/>
</dbReference>
<dbReference type="CDD" id="cd06530">
    <property type="entry name" value="S26_SPase_I"/>
    <property type="match status" value="1"/>
</dbReference>
<reference evidence="9" key="1">
    <citation type="journal article" date="2023" name="Int. J. Syst. Evol. Microbiol.">
        <title>&lt;i&gt;Holtiella tumoricola&lt;/i&gt; gen. nov. sp. nov., isolated from a human clinical sample.</title>
        <authorList>
            <person name="Allen-Vercoe E."/>
            <person name="Daigneault M.C."/>
            <person name="Vancuren S.J."/>
            <person name="Cochrane K."/>
            <person name="O'Neal L.L."/>
            <person name="Sankaranarayanan K."/>
            <person name="Lawson P.A."/>
        </authorList>
    </citation>
    <scope>NUCLEOTIDE SEQUENCE</scope>
    <source>
        <strain evidence="9">CC70A</strain>
    </source>
</reference>
<dbReference type="InterPro" id="IPR019533">
    <property type="entry name" value="Peptidase_S26"/>
</dbReference>
<comment type="subcellular location">
    <subcellularLocation>
        <location evidence="2">Cell membrane</location>
        <topology evidence="2">Single-pass type II membrane protein</topology>
    </subcellularLocation>
    <subcellularLocation>
        <location evidence="7">Membrane</location>
        <topology evidence="7">Single-pass type II membrane protein</topology>
    </subcellularLocation>
</comment>
<comment type="catalytic activity">
    <reaction evidence="1 7">
        <text>Cleavage of hydrophobic, N-terminal signal or leader sequences from secreted and periplasmic proteins.</text>
        <dbReference type="EC" id="3.4.21.89"/>
    </reaction>
</comment>
<keyword evidence="7" id="KW-0472">Membrane</keyword>
<dbReference type="PANTHER" id="PTHR43390">
    <property type="entry name" value="SIGNAL PEPTIDASE I"/>
    <property type="match status" value="1"/>
</dbReference>
<dbReference type="EC" id="3.4.21.89" evidence="4 7"/>
<dbReference type="PANTHER" id="PTHR43390:SF1">
    <property type="entry name" value="CHLOROPLAST PROCESSING PEPTIDASE"/>
    <property type="match status" value="1"/>
</dbReference>
<feature type="domain" description="Peptidase S26" evidence="8">
    <location>
        <begin position="15"/>
        <end position="169"/>
    </location>
</feature>
<feature type="active site" evidence="6">
    <location>
        <position position="43"/>
    </location>
</feature>
<dbReference type="GO" id="GO:0005886">
    <property type="term" value="C:plasma membrane"/>
    <property type="evidence" value="ECO:0007669"/>
    <property type="project" value="UniProtKB-SubCell"/>
</dbReference>
<evidence type="ECO:0000313" key="10">
    <source>
        <dbReference type="Proteomes" id="UP001169242"/>
    </source>
</evidence>
<sequence>MKDPRGKKKDQLLGFFKDLIIAIIVVLVVNAFLVQNLKVQGTSMAPLLDNNNMVIINKLAYKMSMPKKGDIIGFYTNNVKTPVVKRIVGLSGDIIDYKDGQLYINGTPINNSDEDAMMHRGDIKYPFTVAEGTYFVLGDNYNSSIDSRFNYIGCVPKKNIVGRISLRIWPFWKNPFLK</sequence>
<dbReference type="Gene3D" id="2.10.109.10">
    <property type="entry name" value="Umud Fragment, subunit A"/>
    <property type="match status" value="1"/>
</dbReference>
<comment type="similarity">
    <text evidence="3 7">Belongs to the peptidase S26 family.</text>
</comment>
<evidence type="ECO:0000259" key="8">
    <source>
        <dbReference type="Pfam" id="PF10502"/>
    </source>
</evidence>
<evidence type="ECO:0000256" key="1">
    <source>
        <dbReference type="ARBA" id="ARBA00000677"/>
    </source>
</evidence>
<dbReference type="Pfam" id="PF10502">
    <property type="entry name" value="Peptidase_S26"/>
    <property type="match status" value="1"/>
</dbReference>
<gene>
    <name evidence="9" type="primary">lepB</name>
    <name evidence="9" type="ORF">PBV87_13725</name>
</gene>
<dbReference type="InterPro" id="IPR036286">
    <property type="entry name" value="LexA/Signal_pep-like_sf"/>
</dbReference>
<evidence type="ECO:0000313" key="9">
    <source>
        <dbReference type="EMBL" id="MDA3732546.1"/>
    </source>
</evidence>
<dbReference type="PROSITE" id="PS00761">
    <property type="entry name" value="SPASE_I_3"/>
    <property type="match status" value="1"/>
</dbReference>
<dbReference type="InterPro" id="IPR019758">
    <property type="entry name" value="Pept_S26A_signal_pept_1_CS"/>
</dbReference>
<feature type="transmembrane region" description="Helical" evidence="7">
    <location>
        <begin position="12"/>
        <end position="34"/>
    </location>
</feature>
<dbReference type="RefSeq" id="WP_271012645.1">
    <property type="nucleotide sequence ID" value="NZ_JAQIFT010000049.1"/>
</dbReference>
<dbReference type="GO" id="GO:0006465">
    <property type="term" value="P:signal peptide processing"/>
    <property type="evidence" value="ECO:0007669"/>
    <property type="project" value="InterPro"/>
</dbReference>
<accession>A0AA42DPN9</accession>
<evidence type="ECO:0000256" key="2">
    <source>
        <dbReference type="ARBA" id="ARBA00004401"/>
    </source>
</evidence>
<feature type="active site" evidence="6">
    <location>
        <position position="85"/>
    </location>
</feature>
<dbReference type="Proteomes" id="UP001169242">
    <property type="component" value="Unassembled WGS sequence"/>
</dbReference>
<keyword evidence="5 7" id="KW-0378">Hydrolase</keyword>
<dbReference type="SUPFAM" id="SSF51306">
    <property type="entry name" value="LexA/Signal peptidase"/>
    <property type="match status" value="1"/>
</dbReference>
<keyword evidence="7" id="KW-0812">Transmembrane</keyword>
<evidence type="ECO:0000256" key="7">
    <source>
        <dbReference type="RuleBase" id="RU362042"/>
    </source>
</evidence>
<dbReference type="GO" id="GO:0004252">
    <property type="term" value="F:serine-type endopeptidase activity"/>
    <property type="evidence" value="ECO:0007669"/>
    <property type="project" value="InterPro"/>
</dbReference>
<name>A0AA42DPN9_9FIRM</name>
<dbReference type="NCBIfam" id="TIGR02227">
    <property type="entry name" value="sigpep_I_bact"/>
    <property type="match status" value="1"/>
</dbReference>
<dbReference type="GO" id="GO:0009003">
    <property type="term" value="F:signal peptidase activity"/>
    <property type="evidence" value="ECO:0007669"/>
    <property type="project" value="UniProtKB-EC"/>
</dbReference>
<comment type="caution">
    <text evidence="9">The sequence shown here is derived from an EMBL/GenBank/DDBJ whole genome shotgun (WGS) entry which is preliminary data.</text>
</comment>
<proteinExistence type="inferred from homology"/>